<dbReference type="Proteomes" id="UP001152888">
    <property type="component" value="Unassembled WGS sequence"/>
</dbReference>
<accession>A0A9P0P0L5</accession>
<reference evidence="2" key="1">
    <citation type="submission" date="2022-03" db="EMBL/GenBank/DDBJ databases">
        <authorList>
            <person name="Sayadi A."/>
        </authorList>
    </citation>
    <scope>NUCLEOTIDE SEQUENCE</scope>
</reference>
<organism evidence="2 3">
    <name type="scientific">Acanthoscelides obtectus</name>
    <name type="common">Bean weevil</name>
    <name type="synonym">Bruchus obtectus</name>
    <dbReference type="NCBI Taxonomy" id="200917"/>
    <lineage>
        <taxon>Eukaryota</taxon>
        <taxon>Metazoa</taxon>
        <taxon>Ecdysozoa</taxon>
        <taxon>Arthropoda</taxon>
        <taxon>Hexapoda</taxon>
        <taxon>Insecta</taxon>
        <taxon>Pterygota</taxon>
        <taxon>Neoptera</taxon>
        <taxon>Endopterygota</taxon>
        <taxon>Coleoptera</taxon>
        <taxon>Polyphaga</taxon>
        <taxon>Cucujiformia</taxon>
        <taxon>Chrysomeloidea</taxon>
        <taxon>Chrysomelidae</taxon>
        <taxon>Bruchinae</taxon>
        <taxon>Bruchini</taxon>
        <taxon>Acanthoscelides</taxon>
    </lineage>
</organism>
<proteinExistence type="predicted"/>
<gene>
    <name evidence="2" type="ORF">ACAOBT_LOCUS5549</name>
</gene>
<comment type="caution">
    <text evidence="2">The sequence shown here is derived from an EMBL/GenBank/DDBJ whole genome shotgun (WGS) entry which is preliminary data.</text>
</comment>
<dbReference type="EMBL" id="CAKOFQ010006712">
    <property type="protein sequence ID" value="CAH1964031.1"/>
    <property type="molecule type" value="Genomic_DNA"/>
</dbReference>
<feature type="region of interest" description="Disordered" evidence="1">
    <location>
        <begin position="72"/>
        <end position="92"/>
    </location>
</feature>
<dbReference type="OrthoDB" id="10067824at2759"/>
<evidence type="ECO:0000313" key="3">
    <source>
        <dbReference type="Proteomes" id="UP001152888"/>
    </source>
</evidence>
<keyword evidence="3" id="KW-1185">Reference proteome</keyword>
<protein>
    <submittedName>
        <fullName evidence="2">Uncharacterized protein</fullName>
    </submittedName>
</protein>
<sequence>MQAKYDYETERLKEIIRQRETERERLWIQNREDNSYRPPDNLFHQASQLSSILDVEERKIQEQWNKTTYGWDSEYQRAGPSGSRRKNPEVIVHCAKKERL</sequence>
<dbReference type="AlphaFoldDB" id="A0A9P0P0L5"/>
<evidence type="ECO:0000256" key="1">
    <source>
        <dbReference type="SAM" id="MobiDB-lite"/>
    </source>
</evidence>
<evidence type="ECO:0000313" key="2">
    <source>
        <dbReference type="EMBL" id="CAH1964031.1"/>
    </source>
</evidence>
<name>A0A9P0P0L5_ACAOB</name>